<dbReference type="HAMAP" id="MF_00028">
    <property type="entry name" value="CobQ"/>
    <property type="match status" value="1"/>
</dbReference>
<dbReference type="Pfam" id="PF07685">
    <property type="entry name" value="GATase_3"/>
    <property type="match status" value="1"/>
</dbReference>
<dbReference type="EMBL" id="DOLB01000077">
    <property type="protein sequence ID" value="HBT49087.1"/>
    <property type="molecule type" value="Genomic_DNA"/>
</dbReference>
<evidence type="ECO:0000256" key="1">
    <source>
        <dbReference type="ARBA" id="ARBA00022962"/>
    </source>
</evidence>
<feature type="non-terminal residue" evidence="3">
    <location>
        <position position="1"/>
    </location>
</feature>
<dbReference type="PANTHER" id="PTHR21343:SF1">
    <property type="entry name" value="COBYRIC ACID SYNTHASE"/>
    <property type="match status" value="1"/>
</dbReference>
<dbReference type="RefSeq" id="WP_278428944.1">
    <property type="nucleotide sequence ID" value="NZ_DOLB01000077.1"/>
</dbReference>
<evidence type="ECO:0000313" key="4">
    <source>
        <dbReference type="Proteomes" id="UP000264445"/>
    </source>
</evidence>
<dbReference type="Proteomes" id="UP000264445">
    <property type="component" value="Unassembled WGS sequence"/>
</dbReference>
<name>A0A357VME3_9THEO</name>
<dbReference type="PROSITE" id="PS51274">
    <property type="entry name" value="GATASE_COBBQ"/>
    <property type="match status" value="1"/>
</dbReference>
<dbReference type="AlphaFoldDB" id="A0A357VME3"/>
<dbReference type="GO" id="GO:0009236">
    <property type="term" value="P:cobalamin biosynthetic process"/>
    <property type="evidence" value="ECO:0007669"/>
    <property type="project" value="InterPro"/>
</dbReference>
<organism evidence="3 4">
    <name type="scientific">Caldanaerobacter subterraneus</name>
    <dbReference type="NCBI Taxonomy" id="911092"/>
    <lineage>
        <taxon>Bacteria</taxon>
        <taxon>Bacillati</taxon>
        <taxon>Bacillota</taxon>
        <taxon>Clostridia</taxon>
        <taxon>Thermoanaerobacterales</taxon>
        <taxon>Thermoanaerobacteraceae</taxon>
        <taxon>Caldanaerobacter</taxon>
    </lineage>
</organism>
<dbReference type="SUPFAM" id="SSF52317">
    <property type="entry name" value="Class I glutamine amidotransferase-like"/>
    <property type="match status" value="1"/>
</dbReference>
<dbReference type="InterPro" id="IPR033949">
    <property type="entry name" value="CobQ_GATase1"/>
</dbReference>
<dbReference type="InterPro" id="IPR011698">
    <property type="entry name" value="GATase_3"/>
</dbReference>
<dbReference type="InterPro" id="IPR004459">
    <property type="entry name" value="CobQ_synth"/>
</dbReference>
<dbReference type="InterPro" id="IPR029062">
    <property type="entry name" value="Class_I_gatase-like"/>
</dbReference>
<sequence>MLENIIQKEVLGVIPYMDVKIDEEDSVTESFSHGKEEGEVDIAVLKLPHISNFTDFDPLTKVPGIRLRYINRGERIGDCDVLIIPGTKNTIGDLKVLKDYGLDKEILNLREKGKFIIGICGGFQMLGKVIKDPYHVEGEIEEIEGLGLLDVETVIEKEKITSDTLAFIKEELPDILSPLKGLSITGYEIHMGKSRILGENKHFSDIILRNKEKVRELDGAVSKDGKVFGTYIHGIFENSVFTKEFINIVRREKGLAPLEEVINYREFREKEYDRLADIVRNSLDMDRIYQIMERYRDR</sequence>
<feature type="domain" description="CobB/CobQ-like glutamine amidotransferase" evidence="2">
    <location>
        <begin position="41"/>
        <end position="239"/>
    </location>
</feature>
<evidence type="ECO:0000313" key="3">
    <source>
        <dbReference type="EMBL" id="HBT49087.1"/>
    </source>
</evidence>
<proteinExistence type="inferred from homology"/>
<accession>A0A357VME3</accession>
<dbReference type="NCBIfam" id="NF001989">
    <property type="entry name" value="PRK00784.1"/>
    <property type="match status" value="1"/>
</dbReference>
<gene>
    <name evidence="3" type="ORF">DEA61_04460</name>
</gene>
<dbReference type="GO" id="GO:0003824">
    <property type="term" value="F:catalytic activity"/>
    <property type="evidence" value="ECO:0007669"/>
    <property type="project" value="InterPro"/>
</dbReference>
<dbReference type="Gene3D" id="3.40.50.880">
    <property type="match status" value="1"/>
</dbReference>
<dbReference type="PANTHER" id="PTHR21343">
    <property type="entry name" value="DETHIOBIOTIN SYNTHETASE"/>
    <property type="match status" value="1"/>
</dbReference>
<reference evidence="3 4" key="1">
    <citation type="journal article" date="2018" name="Nat. Biotechnol.">
        <title>A standardized bacterial taxonomy based on genome phylogeny substantially revises the tree of life.</title>
        <authorList>
            <person name="Parks D.H."/>
            <person name="Chuvochina M."/>
            <person name="Waite D.W."/>
            <person name="Rinke C."/>
            <person name="Skarshewski A."/>
            <person name="Chaumeil P.A."/>
            <person name="Hugenholtz P."/>
        </authorList>
    </citation>
    <scope>NUCLEOTIDE SEQUENCE [LARGE SCALE GENOMIC DNA]</scope>
    <source>
        <strain evidence="3">UBA12544</strain>
    </source>
</reference>
<comment type="caution">
    <text evidence="3">The sequence shown here is derived from an EMBL/GenBank/DDBJ whole genome shotgun (WGS) entry which is preliminary data.</text>
</comment>
<protein>
    <submittedName>
        <fullName evidence="3">Cobyric acid synthase</fullName>
    </submittedName>
</protein>
<keyword evidence="1" id="KW-0315">Glutamine amidotransferase</keyword>
<dbReference type="CDD" id="cd01750">
    <property type="entry name" value="GATase1_CobQ"/>
    <property type="match status" value="1"/>
</dbReference>
<evidence type="ECO:0000259" key="2">
    <source>
        <dbReference type="Pfam" id="PF07685"/>
    </source>
</evidence>